<protein>
    <submittedName>
        <fullName evidence="3">Hypothetical_protein</fullName>
    </submittedName>
</protein>
<sequence length="189" mass="21636">MQMIIVLSMQINCQDQNVVQTLKLNGSTNFSQECMYEKAKCIQFQYADLPTSLKNVFQLVDRNGLDSYNMCDQFETENICKKYCVHTCAQIQTQSQPMKYNLTMKSRHGSSVVTQVYLNETATSNYSYVCKSFGTGRIPDSTLIIIITVVGVFAVIFIVVLAGYLTYTLKQKRNKKNWDEIERLTKVVN</sequence>
<name>A0AA86NUQ1_9EUKA</name>
<comment type="caution">
    <text evidence="2">The sequence shown here is derived from an EMBL/GenBank/DDBJ whole genome shotgun (WGS) entry which is preliminary data.</text>
</comment>
<reference evidence="3 4" key="2">
    <citation type="submission" date="2024-07" db="EMBL/GenBank/DDBJ databases">
        <authorList>
            <person name="Akdeniz Z."/>
        </authorList>
    </citation>
    <scope>NUCLEOTIDE SEQUENCE [LARGE SCALE GENOMIC DNA]</scope>
</reference>
<evidence type="ECO:0000313" key="4">
    <source>
        <dbReference type="Proteomes" id="UP001642409"/>
    </source>
</evidence>
<keyword evidence="1" id="KW-0472">Membrane</keyword>
<dbReference type="Proteomes" id="UP001642409">
    <property type="component" value="Unassembled WGS sequence"/>
</dbReference>
<organism evidence="2">
    <name type="scientific">Hexamita inflata</name>
    <dbReference type="NCBI Taxonomy" id="28002"/>
    <lineage>
        <taxon>Eukaryota</taxon>
        <taxon>Metamonada</taxon>
        <taxon>Diplomonadida</taxon>
        <taxon>Hexamitidae</taxon>
        <taxon>Hexamitinae</taxon>
        <taxon>Hexamita</taxon>
    </lineage>
</organism>
<evidence type="ECO:0000313" key="2">
    <source>
        <dbReference type="EMBL" id="CAI9926902.1"/>
    </source>
</evidence>
<evidence type="ECO:0000256" key="1">
    <source>
        <dbReference type="SAM" id="Phobius"/>
    </source>
</evidence>
<keyword evidence="1" id="KW-0812">Transmembrane</keyword>
<accession>A0AA86NUQ1</accession>
<reference evidence="2" key="1">
    <citation type="submission" date="2023-06" db="EMBL/GenBank/DDBJ databases">
        <authorList>
            <person name="Kurt Z."/>
        </authorList>
    </citation>
    <scope>NUCLEOTIDE SEQUENCE</scope>
</reference>
<gene>
    <name evidence="2" type="ORF">HINF_LOCUS14547</name>
    <name evidence="3" type="ORF">HINF_LOCUS75643</name>
</gene>
<dbReference type="EMBL" id="CATOUU010000379">
    <property type="protein sequence ID" value="CAI9926902.1"/>
    <property type="molecule type" value="Genomic_DNA"/>
</dbReference>
<proteinExistence type="predicted"/>
<keyword evidence="4" id="KW-1185">Reference proteome</keyword>
<dbReference type="EMBL" id="CAXDID020000677">
    <property type="protein sequence ID" value="CAL6109859.1"/>
    <property type="molecule type" value="Genomic_DNA"/>
</dbReference>
<evidence type="ECO:0000313" key="3">
    <source>
        <dbReference type="EMBL" id="CAL6109859.1"/>
    </source>
</evidence>
<feature type="transmembrane region" description="Helical" evidence="1">
    <location>
        <begin position="143"/>
        <end position="167"/>
    </location>
</feature>
<dbReference type="AlphaFoldDB" id="A0AA86NUQ1"/>
<keyword evidence="1" id="KW-1133">Transmembrane helix</keyword>